<evidence type="ECO:0000256" key="4">
    <source>
        <dbReference type="ARBA" id="ARBA00023004"/>
    </source>
</evidence>
<dbReference type="Pfam" id="PF01799">
    <property type="entry name" value="Fer2_2"/>
    <property type="match status" value="1"/>
</dbReference>
<keyword evidence="8" id="KW-1185">Reference proteome</keyword>
<evidence type="ECO:0000259" key="6">
    <source>
        <dbReference type="PROSITE" id="PS51085"/>
    </source>
</evidence>
<gene>
    <name evidence="7" type="ORF">ACFFR3_25415</name>
</gene>
<dbReference type="SUPFAM" id="SSF47741">
    <property type="entry name" value="CO dehydrogenase ISP C-domain like"/>
    <property type="match status" value="1"/>
</dbReference>
<dbReference type="InterPro" id="IPR036884">
    <property type="entry name" value="2Fe-2S-bd_dom_sf"/>
</dbReference>
<dbReference type="PANTHER" id="PTHR44379:SF5">
    <property type="entry name" value="OXIDOREDUCTASE WITH IRON-SULFUR SUBUNIT"/>
    <property type="match status" value="1"/>
</dbReference>
<name>A0ABV5NRJ1_9ACTN</name>
<dbReference type="EMBL" id="JBHMCF010000029">
    <property type="protein sequence ID" value="MFB9472852.1"/>
    <property type="molecule type" value="Genomic_DNA"/>
</dbReference>
<evidence type="ECO:0000256" key="2">
    <source>
        <dbReference type="ARBA" id="ARBA00022723"/>
    </source>
</evidence>
<keyword evidence="1" id="KW-0001">2Fe-2S</keyword>
<keyword evidence="3" id="KW-0560">Oxidoreductase</keyword>
<proteinExistence type="predicted"/>
<keyword evidence="5" id="KW-0411">Iron-sulfur</keyword>
<keyword evidence="4" id="KW-0408">Iron</keyword>
<evidence type="ECO:0000313" key="7">
    <source>
        <dbReference type="EMBL" id="MFB9472852.1"/>
    </source>
</evidence>
<dbReference type="Gene3D" id="1.10.150.120">
    <property type="entry name" value="[2Fe-2S]-binding domain"/>
    <property type="match status" value="1"/>
</dbReference>
<dbReference type="Gene3D" id="3.10.20.30">
    <property type="match status" value="1"/>
</dbReference>
<evidence type="ECO:0000313" key="8">
    <source>
        <dbReference type="Proteomes" id="UP001589568"/>
    </source>
</evidence>
<feature type="domain" description="2Fe-2S ferredoxin-type" evidence="6">
    <location>
        <begin position="8"/>
        <end position="84"/>
    </location>
</feature>
<accession>A0ABV5NRJ1</accession>
<evidence type="ECO:0000256" key="1">
    <source>
        <dbReference type="ARBA" id="ARBA00022714"/>
    </source>
</evidence>
<dbReference type="InterPro" id="IPR002888">
    <property type="entry name" value="2Fe-2S-bd"/>
</dbReference>
<dbReference type="SUPFAM" id="SSF54292">
    <property type="entry name" value="2Fe-2S ferredoxin-like"/>
    <property type="match status" value="1"/>
</dbReference>
<keyword evidence="2" id="KW-0479">Metal-binding</keyword>
<dbReference type="InterPro" id="IPR036010">
    <property type="entry name" value="2Fe-2S_ferredoxin-like_sf"/>
</dbReference>
<evidence type="ECO:0000256" key="5">
    <source>
        <dbReference type="ARBA" id="ARBA00023014"/>
    </source>
</evidence>
<reference evidence="7 8" key="1">
    <citation type="submission" date="2024-09" db="EMBL/GenBank/DDBJ databases">
        <authorList>
            <person name="Sun Q."/>
            <person name="Mori K."/>
        </authorList>
    </citation>
    <scope>NUCLEOTIDE SEQUENCE [LARGE SCALE GENOMIC DNA]</scope>
    <source>
        <strain evidence="7 8">JCM 3324</strain>
    </source>
</reference>
<comment type="caution">
    <text evidence="7">The sequence shown here is derived from an EMBL/GenBank/DDBJ whole genome shotgun (WGS) entry which is preliminary data.</text>
</comment>
<sequence>MSRGNVLHEITLVVNGTARRARVPARRLLSDCLRHDLGLTGTHVGCEHGVCGCCTVLLDGRPVRSCLTFAVTVDGAELTTVEGLAGEDGRLSAVQRAFAECHGLQCGFCTPGFLCTVTALLRDNPAPTDEKVVEGISGNLCRCTGYQNIVKAVHRAAELLAEEA</sequence>
<dbReference type="RefSeq" id="WP_379483959.1">
    <property type="nucleotide sequence ID" value="NZ_JBHMCF010000029.1"/>
</dbReference>
<dbReference type="PROSITE" id="PS51085">
    <property type="entry name" value="2FE2S_FER_2"/>
    <property type="match status" value="1"/>
</dbReference>
<dbReference type="InterPro" id="IPR001041">
    <property type="entry name" value="2Fe-2S_ferredoxin-type"/>
</dbReference>
<protein>
    <submittedName>
        <fullName evidence="7">(2Fe-2S)-binding protein</fullName>
    </submittedName>
</protein>
<dbReference type="Pfam" id="PF00111">
    <property type="entry name" value="Fer2"/>
    <property type="match status" value="1"/>
</dbReference>
<dbReference type="InterPro" id="IPR051452">
    <property type="entry name" value="Diverse_Oxidoreductases"/>
</dbReference>
<evidence type="ECO:0000256" key="3">
    <source>
        <dbReference type="ARBA" id="ARBA00023002"/>
    </source>
</evidence>
<dbReference type="PANTHER" id="PTHR44379">
    <property type="entry name" value="OXIDOREDUCTASE WITH IRON-SULFUR SUBUNIT"/>
    <property type="match status" value="1"/>
</dbReference>
<dbReference type="Proteomes" id="UP001589568">
    <property type="component" value="Unassembled WGS sequence"/>
</dbReference>
<organism evidence="7 8">
    <name type="scientific">Nonomuraea salmonea</name>
    <dbReference type="NCBI Taxonomy" id="46181"/>
    <lineage>
        <taxon>Bacteria</taxon>
        <taxon>Bacillati</taxon>
        <taxon>Actinomycetota</taxon>
        <taxon>Actinomycetes</taxon>
        <taxon>Streptosporangiales</taxon>
        <taxon>Streptosporangiaceae</taxon>
        <taxon>Nonomuraea</taxon>
    </lineage>
</organism>
<dbReference type="InterPro" id="IPR012675">
    <property type="entry name" value="Beta-grasp_dom_sf"/>
</dbReference>